<organism evidence="3 4">
    <name type="scientific">Paraphoma chrysanthemicola</name>
    <dbReference type="NCBI Taxonomy" id="798071"/>
    <lineage>
        <taxon>Eukaryota</taxon>
        <taxon>Fungi</taxon>
        <taxon>Dikarya</taxon>
        <taxon>Ascomycota</taxon>
        <taxon>Pezizomycotina</taxon>
        <taxon>Dothideomycetes</taxon>
        <taxon>Pleosporomycetidae</taxon>
        <taxon>Pleosporales</taxon>
        <taxon>Pleosporineae</taxon>
        <taxon>Phaeosphaeriaceae</taxon>
        <taxon>Paraphoma</taxon>
    </lineage>
</organism>
<dbReference type="InterPro" id="IPR029058">
    <property type="entry name" value="AB_hydrolase_fold"/>
</dbReference>
<evidence type="ECO:0000256" key="1">
    <source>
        <dbReference type="ARBA" id="ARBA00029464"/>
    </source>
</evidence>
<dbReference type="InterPro" id="IPR002925">
    <property type="entry name" value="Dienelactn_hydro"/>
</dbReference>
<dbReference type="Gene3D" id="3.40.50.1820">
    <property type="entry name" value="alpha/beta hydrolase"/>
    <property type="match status" value="1"/>
</dbReference>
<comment type="similarity">
    <text evidence="1">Belongs to the polyketide transferase af380 family.</text>
</comment>
<gene>
    <name evidence="3" type="ORF">FB567DRAFT_615445</name>
</gene>
<reference evidence="3" key="1">
    <citation type="journal article" date="2021" name="Nat. Commun.">
        <title>Genetic determinants of endophytism in the Arabidopsis root mycobiome.</title>
        <authorList>
            <person name="Mesny F."/>
            <person name="Miyauchi S."/>
            <person name="Thiergart T."/>
            <person name="Pickel B."/>
            <person name="Atanasova L."/>
            <person name="Karlsson M."/>
            <person name="Huettel B."/>
            <person name="Barry K.W."/>
            <person name="Haridas S."/>
            <person name="Chen C."/>
            <person name="Bauer D."/>
            <person name="Andreopoulos W."/>
            <person name="Pangilinan J."/>
            <person name="LaButti K."/>
            <person name="Riley R."/>
            <person name="Lipzen A."/>
            <person name="Clum A."/>
            <person name="Drula E."/>
            <person name="Henrissat B."/>
            <person name="Kohler A."/>
            <person name="Grigoriev I.V."/>
            <person name="Martin F.M."/>
            <person name="Hacquard S."/>
        </authorList>
    </citation>
    <scope>NUCLEOTIDE SEQUENCE</scope>
    <source>
        <strain evidence="3">MPI-SDFR-AT-0120</strain>
    </source>
</reference>
<keyword evidence="4" id="KW-1185">Reference proteome</keyword>
<dbReference type="Gene3D" id="1.10.10.800">
    <property type="match status" value="1"/>
</dbReference>
<dbReference type="SUPFAM" id="SSF53474">
    <property type="entry name" value="alpha/beta-Hydrolases"/>
    <property type="match status" value="1"/>
</dbReference>
<dbReference type="EMBL" id="JAGMVJ010000033">
    <property type="protein sequence ID" value="KAH7067878.1"/>
    <property type="molecule type" value="Genomic_DNA"/>
</dbReference>
<sequence length="300" mass="32686">MQPISIIKGSIQLAGLLFQPNTTAGQFPGVVVVHPGGGVKEQAASVYAERLSHEGYVTIAFDAFHQGDSGGLPHFLEDPNSRVTDASAVVDYLERLDYVDSERIVIVGICAGGGYAVAAATADHRIRAAAIVSAVNIGDSTRLGWYGNETAASKLDLLDQVAERIRNESRGALPGTINYVPQVGDTSAPLDLQDAADYYLTPRVQHLNSQNIMLDRSMPLLLNFDAYSFADEYFTQPLLIIAGEQAESRWNSERIADSLEGKNNRVRKVIVPGGRHMDFYDIEDYVGPAVQQIAEFFQQI</sequence>
<dbReference type="OrthoDB" id="2498029at2759"/>
<feature type="domain" description="Dienelactone hydrolase" evidence="2">
    <location>
        <begin position="14"/>
        <end position="131"/>
    </location>
</feature>
<dbReference type="InterPro" id="IPR051411">
    <property type="entry name" value="Polyketide_trans_af380"/>
</dbReference>
<dbReference type="Proteomes" id="UP000813461">
    <property type="component" value="Unassembled WGS sequence"/>
</dbReference>
<protein>
    <submittedName>
        <fullName evidence="3">X-Pro dipeptidyl-peptidase protein</fullName>
    </submittedName>
</protein>
<dbReference type="PANTHER" id="PTHR47751:SF1">
    <property type="entry name" value="SUPERFAMILY HYDROLASE, PUTATIVE (AFU_ORTHOLOGUE AFUA_2G16580)-RELATED"/>
    <property type="match status" value="1"/>
</dbReference>
<accession>A0A8K0QTG3</accession>
<comment type="caution">
    <text evidence="3">The sequence shown here is derived from an EMBL/GenBank/DDBJ whole genome shotgun (WGS) entry which is preliminary data.</text>
</comment>
<dbReference type="Pfam" id="PF01738">
    <property type="entry name" value="DLH"/>
    <property type="match status" value="1"/>
</dbReference>
<proteinExistence type="inferred from homology"/>
<evidence type="ECO:0000313" key="3">
    <source>
        <dbReference type="EMBL" id="KAH7067878.1"/>
    </source>
</evidence>
<name>A0A8K0QTG3_9PLEO</name>
<evidence type="ECO:0000259" key="2">
    <source>
        <dbReference type="Pfam" id="PF01738"/>
    </source>
</evidence>
<evidence type="ECO:0000313" key="4">
    <source>
        <dbReference type="Proteomes" id="UP000813461"/>
    </source>
</evidence>
<dbReference type="GO" id="GO:0016787">
    <property type="term" value="F:hydrolase activity"/>
    <property type="evidence" value="ECO:0007669"/>
    <property type="project" value="InterPro"/>
</dbReference>
<dbReference type="AlphaFoldDB" id="A0A8K0QTG3"/>
<dbReference type="PANTHER" id="PTHR47751">
    <property type="entry name" value="SUPERFAMILY HYDROLASE, PUTATIVE (AFU_ORTHOLOGUE AFUA_2G16580)-RELATED"/>
    <property type="match status" value="1"/>
</dbReference>